<gene>
    <name evidence="1" type="ORF">DYBT9275_03964</name>
</gene>
<dbReference type="EMBL" id="CAJRAF010000002">
    <property type="protein sequence ID" value="CAG5007103.1"/>
    <property type="molecule type" value="Genomic_DNA"/>
</dbReference>
<accession>A0A916JH71</accession>
<reference evidence="1" key="1">
    <citation type="submission" date="2021-04" db="EMBL/GenBank/DDBJ databases">
        <authorList>
            <person name="Rodrigo-Torres L."/>
            <person name="Arahal R. D."/>
            <person name="Lucena T."/>
        </authorList>
    </citation>
    <scope>NUCLEOTIDE SEQUENCE</scope>
    <source>
        <strain evidence="1">CECT 9275</strain>
    </source>
</reference>
<organism evidence="1 2">
    <name type="scientific">Dyadobacter helix</name>
    <dbReference type="NCBI Taxonomy" id="2822344"/>
    <lineage>
        <taxon>Bacteria</taxon>
        <taxon>Pseudomonadati</taxon>
        <taxon>Bacteroidota</taxon>
        <taxon>Cytophagia</taxon>
        <taxon>Cytophagales</taxon>
        <taxon>Spirosomataceae</taxon>
        <taxon>Dyadobacter</taxon>
    </lineage>
</organism>
<evidence type="ECO:0000313" key="2">
    <source>
        <dbReference type="Proteomes" id="UP000680038"/>
    </source>
</evidence>
<sequence>MRIVFNMVLSQLSWYESYEITIKSNSTKGGPVGRLPIKSITGDSPRALLYFNQVV</sequence>
<protein>
    <submittedName>
        <fullName evidence="1">Uncharacterized protein</fullName>
    </submittedName>
</protein>
<proteinExistence type="predicted"/>
<comment type="caution">
    <text evidence="1">The sequence shown here is derived from an EMBL/GenBank/DDBJ whole genome shotgun (WGS) entry which is preliminary data.</text>
</comment>
<keyword evidence="2" id="KW-1185">Reference proteome</keyword>
<evidence type="ECO:0000313" key="1">
    <source>
        <dbReference type="EMBL" id="CAG5007103.1"/>
    </source>
</evidence>
<name>A0A916JH71_9BACT</name>
<dbReference type="AlphaFoldDB" id="A0A916JH71"/>
<dbReference type="Proteomes" id="UP000680038">
    <property type="component" value="Unassembled WGS sequence"/>
</dbReference>